<dbReference type="PANTHER" id="PTHR15503:SF22">
    <property type="entry name" value="TRANSPOSON TY3-I GAG POLYPROTEIN"/>
    <property type="match status" value="1"/>
</dbReference>
<dbReference type="GeneTree" id="ENSGT00950000183173"/>
<evidence type="ECO:0000259" key="1">
    <source>
        <dbReference type="Pfam" id="PF16297"/>
    </source>
</evidence>
<dbReference type="Ensembl" id="ENSPKIT00000008643.1">
    <property type="protein sequence ID" value="ENSPKIP00000027871.1"/>
    <property type="gene ID" value="ENSPKIG00000009743.1"/>
</dbReference>
<dbReference type="Proteomes" id="UP000261540">
    <property type="component" value="Unplaced"/>
</dbReference>
<name>A0A3B3SD02_9TELE</name>
<dbReference type="STRING" id="1676925.ENSPKIP00000027871"/>
<dbReference type="InterPro" id="IPR032567">
    <property type="entry name" value="RTL1-rel"/>
</dbReference>
<reference evidence="2" key="2">
    <citation type="submission" date="2025-09" db="UniProtKB">
        <authorList>
            <consortium name="Ensembl"/>
        </authorList>
    </citation>
    <scope>IDENTIFICATION</scope>
</reference>
<dbReference type="AlphaFoldDB" id="A0A3B3SD02"/>
<feature type="domain" description="DUF4939" evidence="1">
    <location>
        <begin position="55"/>
        <end position="136"/>
    </location>
</feature>
<evidence type="ECO:0000313" key="2">
    <source>
        <dbReference type="Ensembl" id="ENSPKIP00000027871.1"/>
    </source>
</evidence>
<protein>
    <recommendedName>
        <fullName evidence="1">DUF4939 domain-containing protein</fullName>
    </recommendedName>
</protein>
<dbReference type="InterPro" id="IPR032549">
    <property type="entry name" value="DUF4939"/>
</dbReference>
<reference evidence="2" key="1">
    <citation type="submission" date="2025-08" db="UniProtKB">
        <authorList>
            <consortium name="Ensembl"/>
        </authorList>
    </citation>
    <scope>IDENTIFICATION</scope>
</reference>
<accession>A0A3B3SD02</accession>
<proteinExistence type="predicted"/>
<dbReference type="Pfam" id="PF16297">
    <property type="entry name" value="DUF4939"/>
    <property type="match status" value="1"/>
</dbReference>
<dbReference type="PANTHER" id="PTHR15503">
    <property type="entry name" value="LDOC1 RELATED"/>
    <property type="match status" value="1"/>
</dbReference>
<keyword evidence="3" id="KW-1185">Reference proteome</keyword>
<sequence>MPLDVVNALTELSTLVNIEDNYNLTCTQVPVLEGRMERASQVPLPETPPCSASGLPIAMPERYDGNPDQCKGFMMQCGLYVEEHPEQFRHPGAEVRFTISLLTGQAREWATALWVENSPLLLSAREFHHALREVFDHPAVGRRPGFRLLDCQQGNRSVAEFSLEFRTIATNLHWPDDCLQVLFLRALKPEVQNELLHHGEAPSFDELVQQAVRLDNTFRD</sequence>
<organism evidence="2 3">
    <name type="scientific">Paramormyrops kingsleyae</name>
    <dbReference type="NCBI Taxonomy" id="1676925"/>
    <lineage>
        <taxon>Eukaryota</taxon>
        <taxon>Metazoa</taxon>
        <taxon>Chordata</taxon>
        <taxon>Craniata</taxon>
        <taxon>Vertebrata</taxon>
        <taxon>Euteleostomi</taxon>
        <taxon>Actinopterygii</taxon>
        <taxon>Neopterygii</taxon>
        <taxon>Teleostei</taxon>
        <taxon>Osteoglossocephala</taxon>
        <taxon>Osteoglossomorpha</taxon>
        <taxon>Osteoglossiformes</taxon>
        <taxon>Mormyridae</taxon>
        <taxon>Paramormyrops</taxon>
    </lineage>
</organism>
<evidence type="ECO:0000313" key="3">
    <source>
        <dbReference type="Proteomes" id="UP000261540"/>
    </source>
</evidence>